<keyword evidence="2" id="KW-1185">Reference proteome</keyword>
<organism evidence="1 2">
    <name type="scientific">Cladophialophora psammophila CBS 110553</name>
    <dbReference type="NCBI Taxonomy" id="1182543"/>
    <lineage>
        <taxon>Eukaryota</taxon>
        <taxon>Fungi</taxon>
        <taxon>Dikarya</taxon>
        <taxon>Ascomycota</taxon>
        <taxon>Pezizomycotina</taxon>
        <taxon>Eurotiomycetes</taxon>
        <taxon>Chaetothyriomycetidae</taxon>
        <taxon>Chaetothyriales</taxon>
        <taxon>Herpotrichiellaceae</taxon>
        <taxon>Cladophialophora</taxon>
    </lineage>
</organism>
<name>W9XDI7_9EURO</name>
<dbReference type="GeneID" id="19192972"/>
<dbReference type="RefSeq" id="XP_007747045.1">
    <property type="nucleotide sequence ID" value="XM_007748855.1"/>
</dbReference>
<dbReference type="OrthoDB" id="65569at2759"/>
<reference evidence="1 2" key="1">
    <citation type="submission" date="2013-03" db="EMBL/GenBank/DDBJ databases">
        <title>The Genome Sequence of Cladophialophora psammophila CBS 110553.</title>
        <authorList>
            <consortium name="The Broad Institute Genomics Platform"/>
            <person name="Cuomo C."/>
            <person name="de Hoog S."/>
            <person name="Gorbushina A."/>
            <person name="Walker B."/>
            <person name="Young S.K."/>
            <person name="Zeng Q."/>
            <person name="Gargeya S."/>
            <person name="Fitzgerald M."/>
            <person name="Haas B."/>
            <person name="Abouelleil A."/>
            <person name="Allen A.W."/>
            <person name="Alvarado L."/>
            <person name="Arachchi H.M."/>
            <person name="Berlin A.M."/>
            <person name="Chapman S.B."/>
            <person name="Gainer-Dewar J."/>
            <person name="Goldberg J."/>
            <person name="Griggs A."/>
            <person name="Gujja S."/>
            <person name="Hansen M."/>
            <person name="Howarth C."/>
            <person name="Imamovic A."/>
            <person name="Ireland A."/>
            <person name="Larimer J."/>
            <person name="McCowan C."/>
            <person name="Murphy C."/>
            <person name="Pearson M."/>
            <person name="Poon T.W."/>
            <person name="Priest M."/>
            <person name="Roberts A."/>
            <person name="Saif S."/>
            <person name="Shea T."/>
            <person name="Sisk P."/>
            <person name="Sykes S."/>
            <person name="Wortman J."/>
            <person name="Nusbaum C."/>
            <person name="Birren B."/>
        </authorList>
    </citation>
    <scope>NUCLEOTIDE SEQUENCE [LARGE SCALE GENOMIC DNA]</scope>
    <source>
        <strain evidence="1 2">CBS 110553</strain>
    </source>
</reference>
<sequence length="120" mass="13004">MADIGPIWEQTSFDPTGHSLAFPYVHMLPNIVSLIDRRKAIDYLKERYGWPERDTIAQVLTPLSGSALIATAAPDRQSIVCYPLRAEIMKDGAAVPGGGDINASDGQFAARAYPKSSDVV</sequence>
<proteinExistence type="predicted"/>
<dbReference type="HOGENOM" id="CLU_2049459_0_0_1"/>
<evidence type="ECO:0000313" key="1">
    <source>
        <dbReference type="EMBL" id="EXJ68479.1"/>
    </source>
</evidence>
<evidence type="ECO:0000313" key="2">
    <source>
        <dbReference type="Proteomes" id="UP000019471"/>
    </source>
</evidence>
<dbReference type="EMBL" id="AMGX01000013">
    <property type="protein sequence ID" value="EXJ68479.1"/>
    <property type="molecule type" value="Genomic_DNA"/>
</dbReference>
<dbReference type="AlphaFoldDB" id="W9XDI7"/>
<accession>W9XDI7</accession>
<protein>
    <submittedName>
        <fullName evidence="1">Uncharacterized protein</fullName>
    </submittedName>
</protein>
<comment type="caution">
    <text evidence="1">The sequence shown here is derived from an EMBL/GenBank/DDBJ whole genome shotgun (WGS) entry which is preliminary data.</text>
</comment>
<gene>
    <name evidence="1" type="ORF">A1O5_08272</name>
</gene>
<dbReference type="Proteomes" id="UP000019471">
    <property type="component" value="Unassembled WGS sequence"/>
</dbReference>